<keyword evidence="3" id="KW-0690">Ribosome biogenesis</keyword>
<dbReference type="GeneID" id="63810105"/>
<dbReference type="InterPro" id="IPR013087">
    <property type="entry name" value="Znf_C2H2_type"/>
</dbReference>
<reference evidence="11 12" key="1">
    <citation type="journal article" date="2018" name="Proc. Natl. Acad. Sci. U.S.A.">
        <title>Linking secondary metabolites to gene clusters through genome sequencing of six diverse Aspergillus species.</title>
        <authorList>
            <person name="Kaerboelling I."/>
            <person name="Vesth T.C."/>
            <person name="Frisvad J.C."/>
            <person name="Nybo J.L."/>
            <person name="Theobald S."/>
            <person name="Kuo A."/>
            <person name="Bowyer P."/>
            <person name="Matsuda Y."/>
            <person name="Mondo S."/>
            <person name="Lyhne E.K."/>
            <person name="Kogle M.E."/>
            <person name="Clum A."/>
            <person name="Lipzen A."/>
            <person name="Salamov A."/>
            <person name="Ngan C.Y."/>
            <person name="Daum C."/>
            <person name="Chiniquy J."/>
            <person name="Barry K."/>
            <person name="LaButti K."/>
            <person name="Haridas S."/>
            <person name="Simmons B.A."/>
            <person name="Magnuson J.K."/>
            <person name="Mortensen U.H."/>
            <person name="Larsen T.O."/>
            <person name="Grigoriev I.V."/>
            <person name="Baker S.E."/>
            <person name="Andersen M.R."/>
        </authorList>
    </citation>
    <scope>NUCLEOTIDE SEQUENCE [LARGE SCALE GENOMIC DNA]</scope>
    <source>
        <strain evidence="11 12">IBT 24754</strain>
    </source>
</reference>
<feature type="domain" description="C2H2-type" evidence="10">
    <location>
        <begin position="73"/>
        <end position="95"/>
    </location>
</feature>
<dbReference type="SUPFAM" id="SSF57667">
    <property type="entry name" value="beta-beta-alpha zinc fingers"/>
    <property type="match status" value="2"/>
</dbReference>
<comment type="similarity">
    <text evidence="8">Belongs to the REI1 family.</text>
</comment>
<dbReference type="Pfam" id="PF12756">
    <property type="entry name" value="zf-C2H2_2"/>
    <property type="match status" value="1"/>
</dbReference>
<dbReference type="InterPro" id="IPR022755">
    <property type="entry name" value="Znf_C2H2_jaz"/>
</dbReference>
<dbReference type="PANTHER" id="PTHR13182:SF8">
    <property type="entry name" value="CYTOPLASMIC 60S SUBUNIT BIOGENESIS FACTOR ZNF622"/>
    <property type="match status" value="1"/>
</dbReference>
<dbReference type="VEuPathDB" id="FungiDB:P175DRAFT_0427250"/>
<feature type="domain" description="C2H2-type" evidence="10">
    <location>
        <begin position="8"/>
        <end position="30"/>
    </location>
</feature>
<evidence type="ECO:0000256" key="4">
    <source>
        <dbReference type="ARBA" id="ARBA00022723"/>
    </source>
</evidence>
<keyword evidence="2" id="KW-0963">Cytoplasm</keyword>
<dbReference type="EMBL" id="MSFN02000001">
    <property type="protein sequence ID" value="PTU24407.1"/>
    <property type="molecule type" value="Genomic_DNA"/>
</dbReference>
<evidence type="ECO:0000256" key="7">
    <source>
        <dbReference type="ARBA" id="ARBA00022833"/>
    </source>
</evidence>
<dbReference type="FunFam" id="3.30.160.60:FF:002195">
    <property type="entry name" value="C2H2 finger domain protein, putative"/>
    <property type="match status" value="1"/>
</dbReference>
<comment type="caution">
    <text evidence="11">The sequence shown here is derived from an EMBL/GenBank/DDBJ whole genome shotgun (WGS) entry which is preliminary data.</text>
</comment>
<sequence length="507" mass="57861">MDDLPYTCNTCLVAFRRSDGQRDHMRTDWHLYNMKRRVASLPPVPQETFNDKVLAAKASSTAAAAKASFEKTCLACQKTFYSENSYQNHVKSSKHKAREVRMNRDHADDTSSVMSSTFSLGEPINTSRSGEADVSKVTDSLKEATIEEEEEEEEETTGDDEYSSSRCLFCNIEASSIEENTEHMFKSHGMFIPERSYLADLEGLIHYLYRKINENNECLYCHAVRNNPAGARTHMRDKGHCMIAFETEEEQIEIGQYYDFRSTYSDDEDEDESSELVEDGGVKVSGSDGDEDGWETETSASSLDEDEADNMKNAPVVYRTEYELHLPSGRTAGHRSLAKYFRQNLHNYPSVQERVERQLAIANGEIEEEQKPRGRNLNRAVVSRANGGTGMIGVTGDQKRVVVETERKERTRAIRQEQRYTARVQRAANNQKHFRVRIFVFCLSLNMTNNPSRIPSSSDFLPLLFPLHAYDPIYIATLVMSFYEVFSNHFLLAFFFFPVCHSQSNHG</sequence>
<evidence type="ECO:0000256" key="5">
    <source>
        <dbReference type="ARBA" id="ARBA00022737"/>
    </source>
</evidence>
<dbReference type="InterPro" id="IPR041661">
    <property type="entry name" value="ZN622/Rei1/Reh1_Znf-C2H2"/>
</dbReference>
<evidence type="ECO:0000313" key="11">
    <source>
        <dbReference type="EMBL" id="PTU24407.1"/>
    </source>
</evidence>
<dbReference type="InterPro" id="IPR003604">
    <property type="entry name" value="Matrin/U1-like-C_Znf_C2H2"/>
</dbReference>
<gene>
    <name evidence="11" type="ORF">P175DRAFT_0427250</name>
</gene>
<dbReference type="SMART" id="SM00355">
    <property type="entry name" value="ZnF_C2H2"/>
    <property type="match status" value="4"/>
</dbReference>
<dbReference type="RefSeq" id="XP_040755799.1">
    <property type="nucleotide sequence ID" value="XM_040893223.1"/>
</dbReference>
<keyword evidence="7" id="KW-0862">Zinc</keyword>
<feature type="compositionally biased region" description="Polar residues" evidence="9">
    <location>
        <begin position="110"/>
        <end position="129"/>
    </location>
</feature>
<dbReference type="SMART" id="SM00451">
    <property type="entry name" value="ZnF_U1"/>
    <property type="match status" value="2"/>
</dbReference>
<evidence type="ECO:0000256" key="9">
    <source>
        <dbReference type="SAM" id="MobiDB-lite"/>
    </source>
</evidence>
<proteinExistence type="inferred from homology"/>
<keyword evidence="6" id="KW-0863">Zinc-finger</keyword>
<feature type="compositionally biased region" description="Basic and acidic residues" evidence="9">
    <location>
        <begin position="130"/>
        <end position="145"/>
    </location>
</feature>
<protein>
    <recommendedName>
        <fullName evidence="10">C2H2-type domain-containing protein</fullName>
    </recommendedName>
</protein>
<feature type="region of interest" description="Disordered" evidence="9">
    <location>
        <begin position="92"/>
        <end position="162"/>
    </location>
</feature>
<dbReference type="GO" id="GO:0003676">
    <property type="term" value="F:nucleic acid binding"/>
    <property type="evidence" value="ECO:0007669"/>
    <property type="project" value="InterPro"/>
</dbReference>
<feature type="compositionally biased region" description="Acidic residues" evidence="9">
    <location>
        <begin position="146"/>
        <end position="162"/>
    </location>
</feature>
<name>A0A2T5M799_9EURO</name>
<dbReference type="OrthoDB" id="19329at2759"/>
<evidence type="ECO:0000256" key="3">
    <source>
        <dbReference type="ARBA" id="ARBA00022517"/>
    </source>
</evidence>
<dbReference type="GO" id="GO:0030687">
    <property type="term" value="C:preribosome, large subunit precursor"/>
    <property type="evidence" value="ECO:0007669"/>
    <property type="project" value="TreeGrafter"/>
</dbReference>
<dbReference type="InterPro" id="IPR040025">
    <property type="entry name" value="Znf622/Rei1/Reh1"/>
</dbReference>
<comment type="subcellular location">
    <subcellularLocation>
        <location evidence="1">Cytoplasm</location>
    </subcellularLocation>
</comment>
<dbReference type="InterPro" id="IPR036236">
    <property type="entry name" value="Znf_C2H2_sf"/>
</dbReference>
<dbReference type="GO" id="GO:0008270">
    <property type="term" value="F:zinc ion binding"/>
    <property type="evidence" value="ECO:0007669"/>
    <property type="project" value="UniProtKB-KW"/>
</dbReference>
<dbReference type="PROSITE" id="PS00028">
    <property type="entry name" value="ZINC_FINGER_C2H2_1"/>
    <property type="match status" value="2"/>
</dbReference>
<feature type="compositionally biased region" description="Basic and acidic residues" evidence="9">
    <location>
        <begin position="99"/>
        <end position="109"/>
    </location>
</feature>
<evidence type="ECO:0000256" key="8">
    <source>
        <dbReference type="ARBA" id="ARBA00034126"/>
    </source>
</evidence>
<dbReference type="Proteomes" id="UP000244073">
    <property type="component" value="Unassembled WGS sequence"/>
</dbReference>
<accession>A0A2T5M799</accession>
<evidence type="ECO:0000259" key="10">
    <source>
        <dbReference type="PROSITE" id="PS00028"/>
    </source>
</evidence>
<feature type="compositionally biased region" description="Acidic residues" evidence="9">
    <location>
        <begin position="265"/>
        <end position="278"/>
    </location>
</feature>
<evidence type="ECO:0000313" key="12">
    <source>
        <dbReference type="Proteomes" id="UP000244073"/>
    </source>
</evidence>
<dbReference type="GO" id="GO:0042273">
    <property type="term" value="P:ribosomal large subunit biogenesis"/>
    <property type="evidence" value="ECO:0007669"/>
    <property type="project" value="TreeGrafter"/>
</dbReference>
<dbReference type="PANTHER" id="PTHR13182">
    <property type="entry name" value="ZINC FINGER PROTEIN 622"/>
    <property type="match status" value="1"/>
</dbReference>
<organism evidence="11 12">
    <name type="scientific">Aspergillus ochraceoroseus IBT 24754</name>
    <dbReference type="NCBI Taxonomy" id="1392256"/>
    <lineage>
        <taxon>Eukaryota</taxon>
        <taxon>Fungi</taxon>
        <taxon>Dikarya</taxon>
        <taxon>Ascomycota</taxon>
        <taxon>Pezizomycotina</taxon>
        <taxon>Eurotiomycetes</taxon>
        <taxon>Eurotiomycetidae</taxon>
        <taxon>Eurotiales</taxon>
        <taxon>Aspergillaceae</taxon>
        <taxon>Aspergillus</taxon>
        <taxon>Aspergillus subgen. Nidulantes</taxon>
    </lineage>
</organism>
<evidence type="ECO:0000256" key="1">
    <source>
        <dbReference type="ARBA" id="ARBA00004496"/>
    </source>
</evidence>
<keyword evidence="5" id="KW-0677">Repeat</keyword>
<dbReference type="Gene3D" id="3.30.160.60">
    <property type="entry name" value="Classic Zinc Finger"/>
    <property type="match status" value="1"/>
</dbReference>
<dbReference type="Pfam" id="PF12171">
    <property type="entry name" value="zf-C2H2_jaz"/>
    <property type="match status" value="1"/>
</dbReference>
<keyword evidence="4" id="KW-0479">Metal-binding</keyword>
<dbReference type="GO" id="GO:0005737">
    <property type="term" value="C:cytoplasm"/>
    <property type="evidence" value="ECO:0007669"/>
    <property type="project" value="UniProtKB-SubCell"/>
</dbReference>
<feature type="region of interest" description="Disordered" evidence="9">
    <location>
        <begin position="264"/>
        <end position="309"/>
    </location>
</feature>
<evidence type="ECO:0000256" key="2">
    <source>
        <dbReference type="ARBA" id="ARBA00022490"/>
    </source>
</evidence>
<evidence type="ECO:0000256" key="6">
    <source>
        <dbReference type="ARBA" id="ARBA00022771"/>
    </source>
</evidence>
<dbReference type="AlphaFoldDB" id="A0A2T5M799"/>